<dbReference type="GO" id="GO:0003677">
    <property type="term" value="F:DNA binding"/>
    <property type="evidence" value="ECO:0007669"/>
    <property type="project" value="InterPro"/>
</dbReference>
<dbReference type="InterPro" id="IPR036388">
    <property type="entry name" value="WH-like_DNA-bd_sf"/>
</dbReference>
<evidence type="ECO:0008006" key="3">
    <source>
        <dbReference type="Google" id="ProtNLM"/>
    </source>
</evidence>
<dbReference type="RefSeq" id="WP_106711641.1">
    <property type="nucleotide sequence ID" value="NZ_PGGO01000009.1"/>
</dbReference>
<dbReference type="Proteomes" id="UP000241444">
    <property type="component" value="Unassembled WGS sequence"/>
</dbReference>
<organism evidence="1 2">
    <name type="scientific">Phyllobacterium brassicacearum</name>
    <dbReference type="NCBI Taxonomy" id="314235"/>
    <lineage>
        <taxon>Bacteria</taxon>
        <taxon>Pseudomonadati</taxon>
        <taxon>Pseudomonadota</taxon>
        <taxon>Alphaproteobacteria</taxon>
        <taxon>Hyphomicrobiales</taxon>
        <taxon>Phyllobacteriaceae</taxon>
        <taxon>Phyllobacterium</taxon>
    </lineage>
</organism>
<proteinExistence type="predicted"/>
<dbReference type="PANTHER" id="PTHR35807">
    <property type="entry name" value="TRANSCRIPTIONAL REGULATOR REDD-RELATED"/>
    <property type="match status" value="1"/>
</dbReference>
<dbReference type="Gene3D" id="1.10.10.10">
    <property type="entry name" value="Winged helix-like DNA-binding domain superfamily/Winged helix DNA-binding domain"/>
    <property type="match status" value="1"/>
</dbReference>
<evidence type="ECO:0000313" key="1">
    <source>
        <dbReference type="EMBL" id="PSH68321.1"/>
    </source>
</evidence>
<dbReference type="SUPFAM" id="SSF46894">
    <property type="entry name" value="C-terminal effector domain of the bipartite response regulators"/>
    <property type="match status" value="1"/>
</dbReference>
<dbReference type="OrthoDB" id="9807521at2"/>
<sequence length="75" mass="8273">MRIRLLGGLELISPLGEPVRFATRKTALLFAALALAGQRGVRREALCEAFWPGRGEAQARNSLRQALVAIRRSFP</sequence>
<keyword evidence="2" id="KW-1185">Reference proteome</keyword>
<dbReference type="InterPro" id="IPR016032">
    <property type="entry name" value="Sig_transdc_resp-reg_C-effctor"/>
</dbReference>
<dbReference type="GO" id="GO:0006355">
    <property type="term" value="P:regulation of DNA-templated transcription"/>
    <property type="evidence" value="ECO:0007669"/>
    <property type="project" value="InterPro"/>
</dbReference>
<evidence type="ECO:0000313" key="2">
    <source>
        <dbReference type="Proteomes" id="UP000241444"/>
    </source>
</evidence>
<name>A0A2P7BPC3_9HYPH</name>
<comment type="caution">
    <text evidence="1">The sequence shown here is derived from an EMBL/GenBank/DDBJ whole genome shotgun (WGS) entry which is preliminary data.</text>
</comment>
<dbReference type="InterPro" id="IPR051677">
    <property type="entry name" value="AfsR-DnrI-RedD_regulator"/>
</dbReference>
<dbReference type="EMBL" id="PGGO01000009">
    <property type="protein sequence ID" value="PSH68321.1"/>
    <property type="molecule type" value="Genomic_DNA"/>
</dbReference>
<accession>A0A2P7BPC3</accession>
<protein>
    <recommendedName>
        <fullName evidence="3">Adenylate cyclase</fullName>
    </recommendedName>
</protein>
<dbReference type="AlphaFoldDB" id="A0A2P7BPC3"/>
<gene>
    <name evidence="1" type="ORF">CU102_13545</name>
</gene>
<reference evidence="2" key="1">
    <citation type="submission" date="2017-11" db="EMBL/GenBank/DDBJ databases">
        <authorList>
            <person name="Kuznetsova I."/>
            <person name="Sazanova A."/>
            <person name="Chirak E."/>
            <person name="Safronova V."/>
            <person name="Willems A."/>
        </authorList>
    </citation>
    <scope>NUCLEOTIDE SEQUENCE [LARGE SCALE GENOMIC DNA]</scope>
    <source>
        <strain evidence="2">STM 196</strain>
    </source>
</reference>